<dbReference type="EMBL" id="CP000613">
    <property type="protein sequence ID" value="ACJ00604.1"/>
    <property type="molecule type" value="Genomic_DNA"/>
</dbReference>
<protein>
    <submittedName>
        <fullName evidence="6">Oxidoreductase, short chain dehydrogenase</fullName>
    </submittedName>
</protein>
<keyword evidence="2" id="KW-0560">Oxidoreductase</keyword>
<dbReference type="PRINTS" id="PR00081">
    <property type="entry name" value="GDHRDH"/>
</dbReference>
<dbReference type="NCBIfam" id="NF005495">
    <property type="entry name" value="PRK07109.1"/>
    <property type="match status" value="1"/>
</dbReference>
<dbReference type="SUPFAM" id="SSF51735">
    <property type="entry name" value="NAD(P)-binding Rossmann-fold domains"/>
    <property type="match status" value="1"/>
</dbReference>
<feature type="domain" description="Ketoreductase" evidence="5">
    <location>
        <begin position="8"/>
        <end position="195"/>
    </location>
</feature>
<feature type="region of interest" description="Disordered" evidence="4">
    <location>
        <begin position="271"/>
        <end position="308"/>
    </location>
</feature>
<dbReference type="GO" id="GO:0016491">
    <property type="term" value="F:oxidoreductase activity"/>
    <property type="evidence" value="ECO:0007669"/>
    <property type="project" value="UniProtKB-KW"/>
</dbReference>
<accession>B6IWD0</accession>
<dbReference type="GO" id="GO:0016020">
    <property type="term" value="C:membrane"/>
    <property type="evidence" value="ECO:0007669"/>
    <property type="project" value="TreeGrafter"/>
</dbReference>
<sequence>MADRLGDKVVVITGASSGIGRATADTFAAEGATVVLAARREQGLHGTAEMVIRDGGRTMVVPTDVRDAAQVRHLAERAIDAYGGIDIWVNNAGIASFGTFEQTPPEVFANVVNSTFYGVVNGFRAVLPHFRERGRGILITTASVAGRVPTPYQSPYVAAKHAVLGFVETVRQELHLEGLDDVHLCSVLPGPIDTPFWQHAANYTGRDVQALEPVTPPEKVARAILGLAVRPRREVGVGIPPWVLEMGMAVGQGALERGLARMTQRSLFQDSTRPATDGGVLRPMPEGTGERGGWIERQRHGNGGNGGHAAGIGTSIGTAGLLALAVPLGAAAWYRYQKHGRVL</sequence>
<gene>
    <name evidence="6" type="ordered locus">RC1_3242</name>
</gene>
<evidence type="ECO:0000256" key="4">
    <source>
        <dbReference type="SAM" id="MobiDB-lite"/>
    </source>
</evidence>
<dbReference type="STRING" id="414684.RC1_3242"/>
<dbReference type="AlphaFoldDB" id="B6IWD0"/>
<evidence type="ECO:0000259" key="5">
    <source>
        <dbReference type="SMART" id="SM00822"/>
    </source>
</evidence>
<dbReference type="InterPro" id="IPR057326">
    <property type="entry name" value="KR_dom"/>
</dbReference>
<dbReference type="OrthoDB" id="9781689at2"/>
<dbReference type="Pfam" id="PF00106">
    <property type="entry name" value="adh_short"/>
    <property type="match status" value="1"/>
</dbReference>
<dbReference type="RefSeq" id="WP_012568383.1">
    <property type="nucleotide sequence ID" value="NC_011420.2"/>
</dbReference>
<evidence type="ECO:0000313" key="6">
    <source>
        <dbReference type="EMBL" id="ACJ00604.1"/>
    </source>
</evidence>
<proteinExistence type="inferred from homology"/>
<evidence type="ECO:0000256" key="3">
    <source>
        <dbReference type="RuleBase" id="RU000363"/>
    </source>
</evidence>
<dbReference type="InterPro" id="IPR036291">
    <property type="entry name" value="NAD(P)-bd_dom_sf"/>
</dbReference>
<dbReference type="InterPro" id="IPR002347">
    <property type="entry name" value="SDR_fam"/>
</dbReference>
<dbReference type="PANTHER" id="PTHR44196">
    <property type="entry name" value="DEHYDROGENASE/REDUCTASE SDR FAMILY MEMBER 7B"/>
    <property type="match status" value="1"/>
</dbReference>
<dbReference type="PANTHER" id="PTHR44196:SF1">
    <property type="entry name" value="DEHYDROGENASE_REDUCTASE SDR FAMILY MEMBER 7B"/>
    <property type="match status" value="1"/>
</dbReference>
<dbReference type="Proteomes" id="UP000001591">
    <property type="component" value="Chromosome"/>
</dbReference>
<dbReference type="HOGENOM" id="CLU_010194_2_1_5"/>
<organism evidence="6 7">
    <name type="scientific">Rhodospirillum centenum (strain ATCC 51521 / SW)</name>
    <dbReference type="NCBI Taxonomy" id="414684"/>
    <lineage>
        <taxon>Bacteria</taxon>
        <taxon>Pseudomonadati</taxon>
        <taxon>Pseudomonadota</taxon>
        <taxon>Alphaproteobacteria</taxon>
        <taxon>Rhodospirillales</taxon>
        <taxon>Rhodospirillaceae</taxon>
        <taxon>Rhodospirillum</taxon>
    </lineage>
</organism>
<dbReference type="InterPro" id="IPR020904">
    <property type="entry name" value="Sc_DH/Rdtase_CS"/>
</dbReference>
<dbReference type="KEGG" id="rce:RC1_3242"/>
<dbReference type="PRINTS" id="PR00080">
    <property type="entry name" value="SDRFAMILY"/>
</dbReference>
<comment type="similarity">
    <text evidence="1 3">Belongs to the short-chain dehydrogenases/reductases (SDR) family.</text>
</comment>
<keyword evidence="7" id="KW-1185">Reference proteome</keyword>
<dbReference type="eggNOG" id="COG4221">
    <property type="taxonomic scope" value="Bacteria"/>
</dbReference>
<dbReference type="SMART" id="SM00822">
    <property type="entry name" value="PKS_KR"/>
    <property type="match status" value="1"/>
</dbReference>
<dbReference type="Gene3D" id="3.40.50.720">
    <property type="entry name" value="NAD(P)-binding Rossmann-like Domain"/>
    <property type="match status" value="1"/>
</dbReference>
<reference evidence="6 7" key="1">
    <citation type="journal article" date="2010" name="BMC Genomics">
        <title>Metabolic flexibility revealed in the genome of the cyst-forming alpha-1 proteobacterium Rhodospirillum centenum.</title>
        <authorList>
            <person name="Lu Y.K."/>
            <person name="Marden J."/>
            <person name="Han M."/>
            <person name="Swingley W.D."/>
            <person name="Mastrian S.D."/>
            <person name="Chowdhury S.R."/>
            <person name="Hao J."/>
            <person name="Helmy T."/>
            <person name="Kim S."/>
            <person name="Kurdoglu A.A."/>
            <person name="Matthies H.J."/>
            <person name="Rollo D."/>
            <person name="Stothard P."/>
            <person name="Blankenship R.E."/>
            <person name="Bauer C.E."/>
            <person name="Touchman J.W."/>
        </authorList>
    </citation>
    <scope>NUCLEOTIDE SEQUENCE [LARGE SCALE GENOMIC DNA]</scope>
    <source>
        <strain evidence="7">ATCC 51521 / SW</strain>
    </source>
</reference>
<evidence type="ECO:0000256" key="1">
    <source>
        <dbReference type="ARBA" id="ARBA00006484"/>
    </source>
</evidence>
<name>B6IWD0_RHOCS</name>
<dbReference type="PROSITE" id="PS00061">
    <property type="entry name" value="ADH_SHORT"/>
    <property type="match status" value="1"/>
</dbReference>
<evidence type="ECO:0000313" key="7">
    <source>
        <dbReference type="Proteomes" id="UP000001591"/>
    </source>
</evidence>
<evidence type="ECO:0000256" key="2">
    <source>
        <dbReference type="ARBA" id="ARBA00023002"/>
    </source>
</evidence>